<dbReference type="Proteomes" id="UP000290527">
    <property type="component" value="Unassembled WGS sequence"/>
</dbReference>
<proteinExistence type="predicted"/>
<reference evidence="3 4" key="1">
    <citation type="journal article" date="2019" name="Int. J. Syst. Evol. Microbiol.">
        <title>Methanofervidicoccus abyssi gen. nov., sp. nov., a hydrogenotrophic methanogen, isolated from a hydrothermal vent chimney in the Mid-Cayman Spreading Center, the Caribbean Sea.</title>
        <authorList>
            <person name="Sakai S."/>
            <person name="Takaki Y."/>
            <person name="Miyazaki M."/>
            <person name="Ogawara M."/>
            <person name="Yanagawa K."/>
            <person name="Miyazaki J."/>
            <person name="Takai K."/>
        </authorList>
    </citation>
    <scope>NUCLEOTIDE SEQUENCE [LARGE SCALE GENOMIC DNA]</scope>
    <source>
        <strain evidence="3 4">HHB</strain>
    </source>
</reference>
<protein>
    <recommendedName>
        <fullName evidence="2">Protein NO VEIN C-terminal domain-containing protein</fullName>
    </recommendedName>
</protein>
<dbReference type="EMBL" id="BFAX01000004">
    <property type="protein sequence ID" value="GBF36872.1"/>
    <property type="molecule type" value="Genomic_DNA"/>
</dbReference>
<evidence type="ECO:0000259" key="2">
    <source>
        <dbReference type="Pfam" id="PF13020"/>
    </source>
</evidence>
<comment type="caution">
    <text evidence="3">The sequence shown here is derived from an EMBL/GenBank/DDBJ whole genome shotgun (WGS) entry which is preliminary data.</text>
</comment>
<dbReference type="AlphaFoldDB" id="A0A401HRQ0"/>
<dbReference type="RefSeq" id="WP_131007690.1">
    <property type="nucleotide sequence ID" value="NZ_BFAX01000004.1"/>
</dbReference>
<keyword evidence="4" id="KW-1185">Reference proteome</keyword>
<dbReference type="Pfam" id="PF13020">
    <property type="entry name" value="NOV_C"/>
    <property type="match status" value="1"/>
</dbReference>
<name>A0A401HRQ0_9EURY</name>
<evidence type="ECO:0000256" key="1">
    <source>
        <dbReference type="SAM" id="MobiDB-lite"/>
    </source>
</evidence>
<evidence type="ECO:0000313" key="3">
    <source>
        <dbReference type="EMBL" id="GBF36872.1"/>
    </source>
</evidence>
<sequence length="255" mass="29309">MNVDNSKIEQIMEIQNIGELPDTEMNILKKSLEIREVEQKDKTEEELDKTPFKKGDEEVKEKSPPISTGTTPRPLTELTGERAVTETKGDVFDGIKEKEWAPEIPAEKVPIRIEEYMPKQETIKEIDEDETSAGRVHITRTSKGGTQPTEILSEKARKDIGREGEKYALYSIIKDKLVEYFNIEIGEYNTFEDILEHYANIVKETNKGFNLEKDGDLIVEVIWLNKNGESGEHYDIKVVENGEEIFIEVKIHKRI</sequence>
<evidence type="ECO:0000313" key="4">
    <source>
        <dbReference type="Proteomes" id="UP000290527"/>
    </source>
</evidence>
<feature type="compositionally biased region" description="Basic and acidic residues" evidence="1">
    <location>
        <begin position="33"/>
        <end position="63"/>
    </location>
</feature>
<accession>A0A401HRQ0</accession>
<dbReference type="InterPro" id="IPR024975">
    <property type="entry name" value="NOV_C"/>
</dbReference>
<feature type="region of interest" description="Disordered" evidence="1">
    <location>
        <begin position="33"/>
        <end position="87"/>
    </location>
</feature>
<dbReference type="OrthoDB" id="359226at2157"/>
<organism evidence="3 4">
    <name type="scientific">Methanofervidicoccus abyssi</name>
    <dbReference type="NCBI Taxonomy" id="2082189"/>
    <lineage>
        <taxon>Archaea</taxon>
        <taxon>Methanobacteriati</taxon>
        <taxon>Methanobacteriota</taxon>
        <taxon>Methanomada group</taxon>
        <taxon>Methanococci</taxon>
        <taxon>Methanococcales</taxon>
        <taxon>Methanofervidicoccus</taxon>
    </lineage>
</organism>
<feature type="domain" description="Protein NO VEIN C-terminal" evidence="2">
    <location>
        <begin position="212"/>
        <end position="252"/>
    </location>
</feature>
<gene>
    <name evidence="3" type="ORF">MHHB_P1102</name>
</gene>